<dbReference type="InterPro" id="IPR027417">
    <property type="entry name" value="P-loop_NTPase"/>
</dbReference>
<feature type="domain" description="ABC transporter" evidence="4">
    <location>
        <begin position="2"/>
        <end position="210"/>
    </location>
</feature>
<accession>R2XKE0</accession>
<keyword evidence="2" id="KW-0547">Nucleotide-binding</keyword>
<dbReference type="SUPFAM" id="SSF52540">
    <property type="entry name" value="P-loop containing nucleoside triphosphate hydrolases"/>
    <property type="match status" value="1"/>
</dbReference>
<keyword evidence="1" id="KW-0813">Transport</keyword>
<dbReference type="GO" id="GO:0016887">
    <property type="term" value="F:ATP hydrolysis activity"/>
    <property type="evidence" value="ECO:0007669"/>
    <property type="project" value="InterPro"/>
</dbReference>
<dbReference type="HOGENOM" id="CLU_000604_1_22_9"/>
<evidence type="ECO:0000313" key="5">
    <source>
        <dbReference type="EMBL" id="EOI55028.1"/>
    </source>
</evidence>
<dbReference type="OrthoDB" id="9804199at2"/>
<dbReference type="GO" id="GO:0005524">
    <property type="term" value="F:ATP binding"/>
    <property type="evidence" value="ECO:0007669"/>
    <property type="project" value="UniProtKB-KW"/>
</dbReference>
<dbReference type="EMBL" id="AJDQ01000009">
    <property type="protein sequence ID" value="EOI55028.1"/>
    <property type="molecule type" value="Genomic_DNA"/>
</dbReference>
<evidence type="ECO:0000256" key="2">
    <source>
        <dbReference type="ARBA" id="ARBA00022741"/>
    </source>
</evidence>
<dbReference type="PANTHER" id="PTHR42781:SF9">
    <property type="entry name" value="AMINO ACID ABC TRANSPORTER, ATP-BINDING PROTEIN-RELATED"/>
    <property type="match status" value="1"/>
</dbReference>
<dbReference type="SMART" id="SM00382">
    <property type="entry name" value="AAA"/>
    <property type="match status" value="1"/>
</dbReference>
<comment type="caution">
    <text evidence="5">The sequence shown here is derived from an EMBL/GenBank/DDBJ whole genome shotgun (WGS) entry which is preliminary data.</text>
</comment>
<sequence>MIELKKVNKSFGNKKVIDNLDLVIPDGQILAIVGPSGGGKTTLLRTLAGLETADSGTFLLDGAAFDPTSSKEQEQVVGVVFQDFQLFPHLSVLDNITIGPRLVLKQDKETYMNKAEHLASLLGIEELLNNYPYQLSGGQKQRLAIARAMAMNPKVLAYDEPTSALDPALRQQVASLILELKADGVTQIVVTHDLVFAEEIGDQLLKVEPIK</sequence>
<evidence type="ECO:0000313" key="7">
    <source>
        <dbReference type="Proteomes" id="UP000013750"/>
    </source>
</evidence>
<dbReference type="PROSITE" id="PS50893">
    <property type="entry name" value="ABC_TRANSPORTER_2"/>
    <property type="match status" value="1"/>
</dbReference>
<dbReference type="InterPro" id="IPR003439">
    <property type="entry name" value="ABC_transporter-like_ATP-bd"/>
</dbReference>
<keyword evidence="8" id="KW-1185">Reference proteome</keyword>
<proteinExistence type="predicted"/>
<dbReference type="RefSeq" id="WP_010781431.1">
    <property type="nucleotide sequence ID" value="NZ_ASWH01000001.1"/>
</dbReference>
<dbReference type="PANTHER" id="PTHR42781">
    <property type="entry name" value="SPERMIDINE/PUTRESCINE IMPORT ATP-BINDING PROTEIN POTA"/>
    <property type="match status" value="1"/>
</dbReference>
<dbReference type="InterPro" id="IPR017871">
    <property type="entry name" value="ABC_transporter-like_CS"/>
</dbReference>
<dbReference type="eggNOG" id="COG1126">
    <property type="taxonomic scope" value="Bacteria"/>
</dbReference>
<dbReference type="PROSITE" id="PS00211">
    <property type="entry name" value="ABC_TRANSPORTER_1"/>
    <property type="match status" value="1"/>
</dbReference>
<name>R2XKE0_9ENTE</name>
<reference evidence="5 7" key="1">
    <citation type="submission" date="2013-02" db="EMBL/GenBank/DDBJ databases">
        <title>The Genome Sequence of Enterococcus gilvus ATCC BAA-350.</title>
        <authorList>
            <consortium name="The Broad Institute Genome Sequencing Platform"/>
            <consortium name="The Broad Institute Genome Sequencing Center for Infectious Disease"/>
            <person name="Earl A.M."/>
            <person name="Gilmore M.S."/>
            <person name="Lebreton F."/>
            <person name="Walker B."/>
            <person name="Young S.K."/>
            <person name="Zeng Q."/>
            <person name="Gargeya S."/>
            <person name="Fitzgerald M."/>
            <person name="Haas B."/>
            <person name="Abouelleil A."/>
            <person name="Alvarado L."/>
            <person name="Arachchi H.M."/>
            <person name="Berlin A.M."/>
            <person name="Chapman S.B."/>
            <person name="Dewar J."/>
            <person name="Goldberg J."/>
            <person name="Griggs A."/>
            <person name="Gujja S."/>
            <person name="Hansen M."/>
            <person name="Howarth C."/>
            <person name="Imamovic A."/>
            <person name="Larimer J."/>
            <person name="McCowan C."/>
            <person name="Murphy C."/>
            <person name="Neiman D."/>
            <person name="Pearson M."/>
            <person name="Priest M."/>
            <person name="Roberts A."/>
            <person name="Saif S."/>
            <person name="Shea T."/>
            <person name="Sisk P."/>
            <person name="Sykes S."/>
            <person name="Wortman J."/>
            <person name="Nusbaum C."/>
            <person name="Birren B."/>
        </authorList>
    </citation>
    <scope>NUCLEOTIDE SEQUENCE [LARGE SCALE GENOMIC DNA]</scope>
    <source>
        <strain evidence="5 7">ATCC BAA-350</strain>
    </source>
</reference>
<evidence type="ECO:0000256" key="3">
    <source>
        <dbReference type="ARBA" id="ARBA00022840"/>
    </source>
</evidence>
<dbReference type="Proteomes" id="UP000013750">
    <property type="component" value="Unassembled WGS sequence"/>
</dbReference>
<gene>
    <name evidence="6" type="ORF">I592_00891</name>
    <name evidence="5" type="ORF">UKC_03069</name>
</gene>
<dbReference type="GeneID" id="301213665"/>
<evidence type="ECO:0000256" key="1">
    <source>
        <dbReference type="ARBA" id="ARBA00022448"/>
    </source>
</evidence>
<protein>
    <submittedName>
        <fullName evidence="5">Amino acid ABC transporter ATP-binding protein</fullName>
    </submittedName>
</protein>
<dbReference type="Gene3D" id="3.40.50.300">
    <property type="entry name" value="P-loop containing nucleotide triphosphate hydrolases"/>
    <property type="match status" value="1"/>
</dbReference>
<evidence type="ECO:0000313" key="8">
    <source>
        <dbReference type="Proteomes" id="UP000014160"/>
    </source>
</evidence>
<evidence type="ECO:0000313" key="6">
    <source>
        <dbReference type="EMBL" id="EOW81595.1"/>
    </source>
</evidence>
<dbReference type="Pfam" id="PF00005">
    <property type="entry name" value="ABC_tran"/>
    <property type="match status" value="1"/>
</dbReference>
<dbReference type="AlphaFoldDB" id="R2XKE0"/>
<dbReference type="PATRIC" id="fig|1158614.3.peg.3058"/>
<keyword evidence="3 5" id="KW-0067">ATP-binding</keyword>
<organism evidence="5 7">
    <name type="scientific">Enterococcus gilvus ATCC BAA-350</name>
    <dbReference type="NCBI Taxonomy" id="1158614"/>
    <lineage>
        <taxon>Bacteria</taxon>
        <taxon>Bacillati</taxon>
        <taxon>Bacillota</taxon>
        <taxon>Bacilli</taxon>
        <taxon>Lactobacillales</taxon>
        <taxon>Enterococcaceae</taxon>
        <taxon>Enterococcus</taxon>
    </lineage>
</organism>
<dbReference type="Proteomes" id="UP000014160">
    <property type="component" value="Unassembled WGS sequence"/>
</dbReference>
<reference evidence="6 8" key="2">
    <citation type="submission" date="2013-03" db="EMBL/GenBank/DDBJ databases">
        <title>The Genome Sequence of Enterococcus gilvus ATCC BAA-350 (PacBio/Illumina hybrid assembly).</title>
        <authorList>
            <consortium name="The Broad Institute Genomics Platform"/>
            <consortium name="The Broad Institute Genome Sequencing Center for Infectious Disease"/>
            <person name="Earl A."/>
            <person name="Russ C."/>
            <person name="Gilmore M."/>
            <person name="Surin D."/>
            <person name="Walker B."/>
            <person name="Young S."/>
            <person name="Zeng Q."/>
            <person name="Gargeya S."/>
            <person name="Fitzgerald M."/>
            <person name="Haas B."/>
            <person name="Abouelleil A."/>
            <person name="Allen A.W."/>
            <person name="Alvarado L."/>
            <person name="Arachchi H.M."/>
            <person name="Berlin A.M."/>
            <person name="Chapman S.B."/>
            <person name="Gainer-Dewar J."/>
            <person name="Goldberg J."/>
            <person name="Griggs A."/>
            <person name="Gujja S."/>
            <person name="Hansen M."/>
            <person name="Howarth C."/>
            <person name="Imamovic A."/>
            <person name="Ireland A."/>
            <person name="Larimer J."/>
            <person name="McCowan C."/>
            <person name="Murphy C."/>
            <person name="Pearson M."/>
            <person name="Poon T.W."/>
            <person name="Priest M."/>
            <person name="Roberts A."/>
            <person name="Saif S."/>
            <person name="Shea T."/>
            <person name="Sisk P."/>
            <person name="Sykes S."/>
            <person name="Wortman J."/>
            <person name="Nusbaum C."/>
            <person name="Birren B."/>
        </authorList>
    </citation>
    <scope>NUCLEOTIDE SEQUENCE [LARGE SCALE GENOMIC DNA]</scope>
    <source>
        <strain evidence="6 8">ATCC BAA-350</strain>
    </source>
</reference>
<dbReference type="EMBL" id="ASWH01000001">
    <property type="protein sequence ID" value="EOW81595.1"/>
    <property type="molecule type" value="Genomic_DNA"/>
</dbReference>
<dbReference type="InterPro" id="IPR003593">
    <property type="entry name" value="AAA+_ATPase"/>
</dbReference>
<dbReference type="InterPro" id="IPR050093">
    <property type="entry name" value="ABC_SmlMolc_Importer"/>
</dbReference>
<evidence type="ECO:0000259" key="4">
    <source>
        <dbReference type="PROSITE" id="PS50893"/>
    </source>
</evidence>